<gene>
    <name evidence="2" type="ORF">GGI25_004746</name>
</gene>
<dbReference type="SUPFAM" id="SSF53474">
    <property type="entry name" value="alpha/beta-Hydrolases"/>
    <property type="match status" value="1"/>
</dbReference>
<organism evidence="2 3">
    <name type="scientific">Coemansia spiralis</name>
    <dbReference type="NCBI Taxonomy" id="417178"/>
    <lineage>
        <taxon>Eukaryota</taxon>
        <taxon>Fungi</taxon>
        <taxon>Fungi incertae sedis</taxon>
        <taxon>Zoopagomycota</taxon>
        <taxon>Kickxellomycotina</taxon>
        <taxon>Kickxellomycetes</taxon>
        <taxon>Kickxellales</taxon>
        <taxon>Kickxellaceae</taxon>
        <taxon>Coemansia</taxon>
    </lineage>
</organism>
<evidence type="ECO:0000313" key="3">
    <source>
        <dbReference type="Proteomes" id="UP001151518"/>
    </source>
</evidence>
<protein>
    <recommendedName>
        <fullName evidence="1">Serine aminopeptidase S33 domain-containing protein</fullName>
    </recommendedName>
</protein>
<comment type="caution">
    <text evidence="2">The sequence shown here is derived from an EMBL/GenBank/DDBJ whole genome shotgun (WGS) entry which is preliminary data.</text>
</comment>
<dbReference type="Pfam" id="PF12146">
    <property type="entry name" value="Hydrolase_4"/>
    <property type="match status" value="1"/>
</dbReference>
<sequence>MVAINYSFTEIIDERKEWMYHDGIEFYTHLYISVQQPPKATVLIVHDICEHVNRYDALAKAFARSDIQVLGFDQRGFGHTGKRNGHMGDNGGVAAVTRDIAFMSRQVSIPGIPHFLFGHSGGGTYVLNYCSNHNSDGHVSGVIASAPALTMGKMLFPSGISAAGWAKRLMAKISPHSRTYNKLTPEMLTDNKQELEKLATSKYMMNWCTASTLVSMVDMGKAVRRHARSFRTPVLVIIGDSDVATPCEGVREFIFHMPSDSDREYVELINCKYHEIDFQDNLDIDPIEKYVDWIISRTPAPTI</sequence>
<dbReference type="InterPro" id="IPR022742">
    <property type="entry name" value="Hydrolase_4"/>
</dbReference>
<dbReference type="InterPro" id="IPR051044">
    <property type="entry name" value="MAG_DAG_Lipase"/>
</dbReference>
<dbReference type="PANTHER" id="PTHR11614">
    <property type="entry name" value="PHOSPHOLIPASE-RELATED"/>
    <property type="match status" value="1"/>
</dbReference>
<feature type="domain" description="Serine aminopeptidase S33" evidence="1">
    <location>
        <begin position="36"/>
        <end position="276"/>
    </location>
</feature>
<dbReference type="Gene3D" id="3.40.50.1820">
    <property type="entry name" value="alpha/beta hydrolase"/>
    <property type="match status" value="1"/>
</dbReference>
<dbReference type="AlphaFoldDB" id="A0A9W8G4K1"/>
<proteinExistence type="predicted"/>
<dbReference type="Proteomes" id="UP001151518">
    <property type="component" value="Unassembled WGS sequence"/>
</dbReference>
<dbReference type="EMBL" id="JANBTW010000069">
    <property type="protein sequence ID" value="KAJ2673411.1"/>
    <property type="molecule type" value="Genomic_DNA"/>
</dbReference>
<accession>A0A9W8G4K1</accession>
<name>A0A9W8G4K1_9FUNG</name>
<evidence type="ECO:0000313" key="2">
    <source>
        <dbReference type="EMBL" id="KAJ2673411.1"/>
    </source>
</evidence>
<dbReference type="OrthoDB" id="10249433at2759"/>
<evidence type="ECO:0000259" key="1">
    <source>
        <dbReference type="Pfam" id="PF12146"/>
    </source>
</evidence>
<reference evidence="2" key="1">
    <citation type="submission" date="2022-07" db="EMBL/GenBank/DDBJ databases">
        <title>Phylogenomic reconstructions and comparative analyses of Kickxellomycotina fungi.</title>
        <authorList>
            <person name="Reynolds N.K."/>
            <person name="Stajich J.E."/>
            <person name="Barry K."/>
            <person name="Grigoriev I.V."/>
            <person name="Crous P."/>
            <person name="Smith M.E."/>
        </authorList>
    </citation>
    <scope>NUCLEOTIDE SEQUENCE</scope>
    <source>
        <strain evidence="2">NRRL 3115</strain>
    </source>
</reference>
<dbReference type="InterPro" id="IPR029058">
    <property type="entry name" value="AB_hydrolase_fold"/>
</dbReference>